<dbReference type="EnsemblPlants" id="RCW19318">
    <property type="protein sequence ID" value="RCW19318"/>
    <property type="gene ID" value="GLYMA_07G026500"/>
</dbReference>
<feature type="region of interest" description="Disordered" evidence="2">
    <location>
        <begin position="32"/>
        <end position="52"/>
    </location>
</feature>
<dbReference type="STRING" id="3847.A0A368UHW4"/>
<evidence type="ECO:0000313" key="4">
    <source>
        <dbReference type="EnsemblPlants" id="RCW19318"/>
    </source>
</evidence>
<dbReference type="OMA" id="QDHIVEN"/>
<keyword evidence="1" id="KW-0175">Coiled coil</keyword>
<organism evidence="3">
    <name type="scientific">Glycine max</name>
    <name type="common">Soybean</name>
    <name type="synonym">Glycine hispida</name>
    <dbReference type="NCBI Taxonomy" id="3847"/>
    <lineage>
        <taxon>Eukaryota</taxon>
        <taxon>Viridiplantae</taxon>
        <taxon>Streptophyta</taxon>
        <taxon>Embryophyta</taxon>
        <taxon>Tracheophyta</taxon>
        <taxon>Spermatophyta</taxon>
        <taxon>Magnoliopsida</taxon>
        <taxon>eudicotyledons</taxon>
        <taxon>Gunneridae</taxon>
        <taxon>Pentapetalae</taxon>
        <taxon>rosids</taxon>
        <taxon>fabids</taxon>
        <taxon>Fabales</taxon>
        <taxon>Fabaceae</taxon>
        <taxon>Papilionoideae</taxon>
        <taxon>50 kb inversion clade</taxon>
        <taxon>NPAAA clade</taxon>
        <taxon>indigoferoid/millettioid clade</taxon>
        <taxon>Phaseoleae</taxon>
        <taxon>Glycine</taxon>
        <taxon>Glycine subgen. Soja</taxon>
    </lineage>
</organism>
<protein>
    <submittedName>
        <fullName evidence="3 4">Uncharacterized protein</fullName>
    </submittedName>
</protein>
<dbReference type="Proteomes" id="UP000008827">
    <property type="component" value="Chromosome 7"/>
</dbReference>
<feature type="coiled-coil region" evidence="1">
    <location>
        <begin position="170"/>
        <end position="204"/>
    </location>
</feature>
<evidence type="ECO:0000256" key="1">
    <source>
        <dbReference type="SAM" id="Coils"/>
    </source>
</evidence>
<dbReference type="PANTHER" id="PTHR35099:SF10">
    <property type="entry name" value="BZIP DOMAIN-CONTAINING PROTEIN"/>
    <property type="match status" value="1"/>
</dbReference>
<reference evidence="3 4" key="1">
    <citation type="journal article" date="2010" name="Nature">
        <title>Genome sequence of the palaeopolyploid soybean.</title>
        <authorList>
            <person name="Schmutz J."/>
            <person name="Cannon S.B."/>
            <person name="Schlueter J."/>
            <person name="Ma J."/>
            <person name="Mitros T."/>
            <person name="Nelson W."/>
            <person name="Hyten D.L."/>
            <person name="Song Q."/>
            <person name="Thelen J.J."/>
            <person name="Cheng J."/>
            <person name="Xu D."/>
            <person name="Hellsten U."/>
            <person name="May G.D."/>
            <person name="Yu Y."/>
            <person name="Sakurai T."/>
            <person name="Umezawa T."/>
            <person name="Bhattacharyya M.K."/>
            <person name="Sandhu D."/>
            <person name="Valliyodan B."/>
            <person name="Lindquist E."/>
            <person name="Peto M."/>
            <person name="Grant D."/>
            <person name="Shu S."/>
            <person name="Goodstein D."/>
            <person name="Barry K."/>
            <person name="Futrell-Griggs M."/>
            <person name="Abernathy B."/>
            <person name="Du J."/>
            <person name="Tian Z."/>
            <person name="Zhu L."/>
            <person name="Gill N."/>
            <person name="Joshi T."/>
            <person name="Libault M."/>
            <person name="Sethuraman A."/>
            <person name="Zhang X.-C."/>
            <person name="Shinozaki K."/>
            <person name="Nguyen H.T."/>
            <person name="Wing R.A."/>
            <person name="Cregan P."/>
            <person name="Specht J."/>
            <person name="Grimwood J."/>
            <person name="Rokhsar D."/>
            <person name="Stacey G."/>
            <person name="Shoemaker R.C."/>
            <person name="Jackson S.A."/>
        </authorList>
    </citation>
    <scope>NUCLEOTIDE SEQUENCE</scope>
    <source>
        <strain evidence="4">cv. Williams 82</strain>
        <tissue evidence="3">Callus</tissue>
    </source>
</reference>
<feature type="region of interest" description="Disordered" evidence="2">
    <location>
        <begin position="133"/>
        <end position="160"/>
    </location>
</feature>
<keyword evidence="5" id="KW-1185">Reference proteome</keyword>
<dbReference type="ExpressionAtlas" id="A0A368UHW4">
    <property type="expression patterns" value="baseline"/>
</dbReference>
<evidence type="ECO:0000313" key="3">
    <source>
        <dbReference type="EMBL" id="RCW19318.1"/>
    </source>
</evidence>
<dbReference type="EMBL" id="CM000840">
    <property type="protein sequence ID" value="RCW19318.1"/>
    <property type="molecule type" value="Genomic_DNA"/>
</dbReference>
<dbReference type="AlphaFoldDB" id="A0A368UHW4"/>
<dbReference type="SMR" id="A0A368UHW4"/>
<proteinExistence type="predicted"/>
<sequence>MEKVKNWDVRQGSNPHPSRFICLSTTKTPSSSFHSSQHLHHRTTFSSSLPRSTNSSAIIMSKVNDQWVTMVMADDTLVANQLLLLRHHHHHRPSVIRRWVHRQRRTPRLPISGARDTPTTPLTWTTATSIDGYEGHTRKTATTHPSAASKAVDESESAADKRMARKKRILRDLQREHTLKLHENEDLRNKLAAVNLTIDKKRATAKNIKKIKLGIIKSRGTLEIAQAILNPPKSVEAQCDTPNLGSEKTVEDQILEPVCSAANVPSNKREIGARKRPLLLPDLNQPPEEYLNTEFLGFSQ</sequence>
<evidence type="ECO:0000256" key="2">
    <source>
        <dbReference type="SAM" id="MobiDB-lite"/>
    </source>
</evidence>
<reference evidence="3" key="2">
    <citation type="submission" date="2018-07" db="EMBL/GenBank/DDBJ databases">
        <title>WGS assembly of Glycine max.</title>
        <authorList>
            <person name="Schmutz J."/>
            <person name="Cannon S."/>
            <person name="Schlueter J."/>
            <person name="Ma J."/>
            <person name="Mitros T."/>
            <person name="Nelson W."/>
            <person name="Hyten D."/>
            <person name="Song Q."/>
            <person name="Thelen J."/>
            <person name="Cheng J."/>
            <person name="Xu D."/>
            <person name="Hellsten U."/>
            <person name="May G."/>
            <person name="Yu Y."/>
            <person name="Sakurai T."/>
            <person name="Umezawa T."/>
            <person name="Bhattacharyya M."/>
            <person name="Sandhu D."/>
            <person name="Valliyodan B."/>
            <person name="Lindquist E."/>
            <person name="Peto M."/>
            <person name="Grant D."/>
            <person name="Shu S."/>
            <person name="Goodstein D."/>
            <person name="Barry K."/>
            <person name="Futrell-Griggs M."/>
            <person name="Abernathy B."/>
            <person name="Du J."/>
            <person name="Tian Z."/>
            <person name="Zhu L."/>
            <person name="Gill N."/>
            <person name="Joshi T."/>
            <person name="Libault M."/>
            <person name="Sethuraman A."/>
            <person name="Zhang X."/>
            <person name="Shinozaki K."/>
            <person name="Nguyen H."/>
            <person name="Wing R."/>
            <person name="Cregan P."/>
            <person name="Specht J."/>
            <person name="Grimwood J."/>
            <person name="Rokhsar D."/>
            <person name="Stacey G."/>
            <person name="Shoemaker R."/>
            <person name="Jackson S."/>
        </authorList>
    </citation>
    <scope>NUCLEOTIDE SEQUENCE</scope>
    <source>
        <tissue evidence="3">Callus</tissue>
    </source>
</reference>
<dbReference type="Gramene" id="RCW19318">
    <property type="protein sequence ID" value="RCW19318"/>
    <property type="gene ID" value="GLYMA_07G026500"/>
</dbReference>
<dbReference type="PaxDb" id="3847-GLYMA07G03005.1"/>
<evidence type="ECO:0000313" key="5">
    <source>
        <dbReference type="Proteomes" id="UP000008827"/>
    </source>
</evidence>
<accession>A0A368UHW4</accession>
<reference evidence="4" key="3">
    <citation type="submission" date="2019-01" db="UniProtKB">
        <authorList>
            <consortium name="EnsemblPlants"/>
        </authorList>
    </citation>
    <scope>IDENTIFICATION</scope>
    <source>
        <strain evidence="4">Williams 82</strain>
    </source>
</reference>
<name>A0A368UHW4_SOYBN</name>
<dbReference type="PANTHER" id="PTHR35099">
    <property type="entry name" value="OS02G0182700 PROTEIN"/>
    <property type="match status" value="1"/>
</dbReference>
<gene>
    <name evidence="4" type="primary">LOC100775702</name>
    <name evidence="3" type="ORF">GLYMA_07G026500</name>
</gene>